<organism evidence="1 2">
    <name type="scientific">Entomophthora muscae</name>
    <dbReference type="NCBI Taxonomy" id="34485"/>
    <lineage>
        <taxon>Eukaryota</taxon>
        <taxon>Fungi</taxon>
        <taxon>Fungi incertae sedis</taxon>
        <taxon>Zoopagomycota</taxon>
        <taxon>Entomophthoromycotina</taxon>
        <taxon>Entomophthoromycetes</taxon>
        <taxon>Entomophthorales</taxon>
        <taxon>Entomophthoraceae</taxon>
        <taxon>Entomophthora</taxon>
    </lineage>
</organism>
<sequence length="114" mass="11973">MNMGSLIPNLTSGPLDPWSYPLPIAAPQKKAQATQQSITSSKSTGTEIPLANLASASNSAIQPAPGLQACPPVATRHLEEEPQEAVHNKKRKGSPEIDANGASCHLPSKKLKEV</sequence>
<dbReference type="EMBL" id="QTSX02005689">
    <property type="protein sequence ID" value="KAJ9059281.1"/>
    <property type="molecule type" value="Genomic_DNA"/>
</dbReference>
<keyword evidence="2" id="KW-1185">Reference proteome</keyword>
<dbReference type="Proteomes" id="UP001165960">
    <property type="component" value="Unassembled WGS sequence"/>
</dbReference>
<protein>
    <submittedName>
        <fullName evidence="1">Uncharacterized protein</fullName>
    </submittedName>
</protein>
<name>A0ACC2SA67_9FUNG</name>
<proteinExistence type="predicted"/>
<gene>
    <name evidence="1" type="ORF">DSO57_1003898</name>
</gene>
<comment type="caution">
    <text evidence="1">The sequence shown here is derived from an EMBL/GenBank/DDBJ whole genome shotgun (WGS) entry which is preliminary data.</text>
</comment>
<accession>A0ACC2SA67</accession>
<evidence type="ECO:0000313" key="2">
    <source>
        <dbReference type="Proteomes" id="UP001165960"/>
    </source>
</evidence>
<reference evidence="1" key="1">
    <citation type="submission" date="2022-04" db="EMBL/GenBank/DDBJ databases">
        <title>Genome of the entomopathogenic fungus Entomophthora muscae.</title>
        <authorList>
            <person name="Elya C."/>
            <person name="Lovett B.R."/>
            <person name="Lee E."/>
            <person name="Macias A.M."/>
            <person name="Hajek A.E."/>
            <person name="De Bivort B.L."/>
            <person name="Kasson M.T."/>
            <person name="De Fine Licht H.H."/>
            <person name="Stajich J.E."/>
        </authorList>
    </citation>
    <scope>NUCLEOTIDE SEQUENCE</scope>
    <source>
        <strain evidence="1">Berkeley</strain>
    </source>
</reference>
<evidence type="ECO:0000313" key="1">
    <source>
        <dbReference type="EMBL" id="KAJ9059281.1"/>
    </source>
</evidence>